<protein>
    <submittedName>
        <fullName evidence="1">Uncharacterized protein</fullName>
    </submittedName>
</protein>
<keyword evidence="2" id="KW-1185">Reference proteome</keyword>
<reference evidence="2" key="1">
    <citation type="journal article" date="2019" name="Int. J. Syst. Evol. Microbiol.">
        <title>The Global Catalogue of Microorganisms (GCM) 10K type strain sequencing project: providing services to taxonomists for standard genome sequencing and annotation.</title>
        <authorList>
            <consortium name="The Broad Institute Genomics Platform"/>
            <consortium name="The Broad Institute Genome Sequencing Center for Infectious Disease"/>
            <person name="Wu L."/>
            <person name="Ma J."/>
        </authorList>
    </citation>
    <scope>NUCLEOTIDE SEQUENCE [LARGE SCALE GENOMIC DNA]</scope>
    <source>
        <strain evidence="2">CGMCC 1.6375</strain>
    </source>
</reference>
<dbReference type="Proteomes" id="UP000632339">
    <property type="component" value="Unassembled WGS sequence"/>
</dbReference>
<organism evidence="1 2">
    <name type="scientific">Dyadobacter beijingensis</name>
    <dbReference type="NCBI Taxonomy" id="365489"/>
    <lineage>
        <taxon>Bacteria</taxon>
        <taxon>Pseudomonadati</taxon>
        <taxon>Bacteroidota</taxon>
        <taxon>Cytophagia</taxon>
        <taxon>Cytophagales</taxon>
        <taxon>Spirosomataceae</taxon>
        <taxon>Dyadobacter</taxon>
    </lineage>
</organism>
<accession>A0ABQ2IG56</accession>
<evidence type="ECO:0000313" key="1">
    <source>
        <dbReference type="EMBL" id="GGN07873.1"/>
    </source>
</evidence>
<comment type="caution">
    <text evidence="1">The sequence shown here is derived from an EMBL/GenBank/DDBJ whole genome shotgun (WGS) entry which is preliminary data.</text>
</comment>
<sequence>MARFYSKAAISLVEEQEEILDLGYEDALKERKRYTQGLQLLGSIKPNLESVKPAERELFVAVLEVVKRFRENIFLVNLRLNHEIGPEDMVTDLLEDYYDGLLVEQRKNEVHIPWDEVKARLDAKHKLS</sequence>
<name>A0ABQ2IG56_9BACT</name>
<evidence type="ECO:0000313" key="2">
    <source>
        <dbReference type="Proteomes" id="UP000632339"/>
    </source>
</evidence>
<proteinExistence type="predicted"/>
<gene>
    <name evidence="1" type="ORF">GCM10010967_49380</name>
</gene>
<dbReference type="EMBL" id="BMLI01000003">
    <property type="protein sequence ID" value="GGN07873.1"/>
    <property type="molecule type" value="Genomic_DNA"/>
</dbReference>